<evidence type="ECO:0000313" key="11">
    <source>
        <dbReference type="EMBL" id="RWS01988.1"/>
    </source>
</evidence>
<evidence type="ECO:0000256" key="4">
    <source>
        <dbReference type="ARBA" id="ARBA00022782"/>
    </source>
</evidence>
<dbReference type="Pfam" id="PF02170">
    <property type="entry name" value="PAZ"/>
    <property type="match status" value="1"/>
</dbReference>
<dbReference type="CDD" id="cd04658">
    <property type="entry name" value="Piwi_piwi-like_Euk"/>
    <property type="match status" value="1"/>
</dbReference>
<feature type="region of interest" description="Disordered" evidence="8">
    <location>
        <begin position="1"/>
        <end position="34"/>
    </location>
</feature>
<dbReference type="GO" id="GO:0030154">
    <property type="term" value="P:cell differentiation"/>
    <property type="evidence" value="ECO:0007669"/>
    <property type="project" value="UniProtKB-KW"/>
</dbReference>
<accession>A0A3S3NZW7</accession>
<keyword evidence="12" id="KW-1185">Reference proteome</keyword>
<dbReference type="InterPro" id="IPR036397">
    <property type="entry name" value="RNaseH_sf"/>
</dbReference>
<dbReference type="AlphaFoldDB" id="A0A3S3NZW7"/>
<comment type="similarity">
    <text evidence="7">Belongs to the argonaute family. Piwi subfamily.</text>
</comment>
<feature type="compositionally biased region" description="Gly residues" evidence="8">
    <location>
        <begin position="1"/>
        <end position="14"/>
    </location>
</feature>
<keyword evidence="4" id="KW-0221">Differentiation</keyword>
<dbReference type="PROSITE" id="PS50822">
    <property type="entry name" value="PIWI"/>
    <property type="match status" value="1"/>
</dbReference>
<keyword evidence="2" id="KW-0217">Developmental protein</keyword>
<sequence>MSGEGAGRARGFGARGRAHHPPIQPLGGEEGGGYARGGLHTIPASVTTTVGEGGTLIRVLSNYFRLITPQDTIVYQYHVEFEPVIESIRMRRAMIMDHKDKFGNAFLFDGQSNIKSTTCLPDEETELFSTRRTDNASIRITVKRTGEIGWGNFEMLRLFNTQTRRNLQHLKYLLVGRHHFDPNVRHKIPEHKIELWQGILTAVNEHDGGILMVCDTVHKVVRTDTVYEILQEILRRDRATFQDNARRELAGKIVLTSYNNRTYRIDDIAFDKNPLHVFERRTGSVTIKDYYKEQYNVTIRDERQPLLQCMPSERQRRAGVQTPILLVPELCAMTGLTESLASNMELRRQMTNLTRADPLRRVQNLFQFIQNMNRHPDVQREMGSWGLKYENNLIELPARVLPGEKIYTQGSTEQTAAQFQQRTGDFSKEIRGKPMKVPVNIPEWAIIVSQRDRQIVDDFSSTLNRVCGPMGVQLNRPKVQVIDNDRTGTFVDTCKRVPPSIKMVVIIVPNNNKDRYDAIKKIFCCEHPIASQVVVSRTLQKKQMLMSVCTKIGIQMAVKLGAEAWSLLIPPRSLMVVGYDTYHDSTKRGSSVGGFVCSLNPTLTRWYSRVAYHQNREEMSNNFSVNFTHGLKHYHQVNGKLPERIVVYRDGVGEGQIAHVFQFELNQIREAIKKVASNETVRLAFIIVTKRVNARFFVKGSEPRQVSNPIPGTIVDTVVTRKERFDFYLISQSVRQGTVSPTMYNIIEDETNWRPHHHQQLAYKLTHLYYNWPGTISVPAPCQYAHKLAYLTGTALHREPNVRLADTLFYL</sequence>
<dbReference type="EMBL" id="NCKU01008323">
    <property type="protein sequence ID" value="RWS01988.1"/>
    <property type="molecule type" value="Genomic_DNA"/>
</dbReference>
<dbReference type="PANTHER" id="PTHR22891">
    <property type="entry name" value="EUKARYOTIC TRANSLATION INITIATION FACTOR 2C"/>
    <property type="match status" value="1"/>
</dbReference>
<evidence type="ECO:0000259" key="9">
    <source>
        <dbReference type="PROSITE" id="PS50821"/>
    </source>
</evidence>
<protein>
    <submittedName>
        <fullName evidence="11">Piwi-like protein 1</fullName>
    </submittedName>
</protein>
<dbReference type="Gene3D" id="3.30.420.10">
    <property type="entry name" value="Ribonuclease H-like superfamily/Ribonuclease H"/>
    <property type="match status" value="1"/>
</dbReference>
<dbReference type="Pfam" id="PF23278">
    <property type="entry name" value="Piwi_N"/>
    <property type="match status" value="1"/>
</dbReference>
<evidence type="ECO:0000259" key="10">
    <source>
        <dbReference type="PROSITE" id="PS50822"/>
    </source>
</evidence>
<comment type="caution">
    <text evidence="11">The sequence shown here is derived from an EMBL/GenBank/DDBJ whole genome shotgun (WGS) entry which is preliminary data.</text>
</comment>
<gene>
    <name evidence="11" type="ORF">B4U79_12914</name>
</gene>
<dbReference type="InterPro" id="IPR003100">
    <property type="entry name" value="PAZ_dom"/>
</dbReference>
<evidence type="ECO:0000256" key="7">
    <source>
        <dbReference type="ARBA" id="ARBA00038291"/>
    </source>
</evidence>
<evidence type="ECO:0000256" key="8">
    <source>
        <dbReference type="SAM" id="MobiDB-lite"/>
    </source>
</evidence>
<dbReference type="SMART" id="SM00949">
    <property type="entry name" value="PAZ"/>
    <property type="match status" value="1"/>
</dbReference>
<feature type="domain" description="Piwi" evidence="10">
    <location>
        <begin position="503"/>
        <end position="797"/>
    </location>
</feature>
<dbReference type="InterPro" id="IPR003165">
    <property type="entry name" value="Piwi"/>
</dbReference>
<comment type="subcellular location">
    <subcellularLocation>
        <location evidence="1">Cytoplasm</location>
    </subcellularLocation>
</comment>
<name>A0A3S3NZW7_9ACAR</name>
<dbReference type="SUPFAM" id="SSF101690">
    <property type="entry name" value="PAZ domain"/>
    <property type="match status" value="1"/>
</dbReference>
<dbReference type="InterPro" id="IPR012337">
    <property type="entry name" value="RNaseH-like_sf"/>
</dbReference>
<dbReference type="GO" id="GO:0003723">
    <property type="term" value="F:RNA binding"/>
    <property type="evidence" value="ECO:0007669"/>
    <property type="project" value="UniProtKB-KW"/>
</dbReference>
<evidence type="ECO:0000256" key="2">
    <source>
        <dbReference type="ARBA" id="ARBA00022473"/>
    </source>
</evidence>
<evidence type="ECO:0000256" key="1">
    <source>
        <dbReference type="ARBA" id="ARBA00004496"/>
    </source>
</evidence>
<dbReference type="FunFam" id="3.30.420.10:FF:000014">
    <property type="entry name" value="Piwi-like RNA-mediated gene silencing 1"/>
    <property type="match status" value="1"/>
</dbReference>
<dbReference type="Gene3D" id="3.40.50.2300">
    <property type="match status" value="1"/>
</dbReference>
<evidence type="ECO:0000256" key="3">
    <source>
        <dbReference type="ARBA" id="ARBA00022490"/>
    </source>
</evidence>
<feature type="domain" description="PAZ" evidence="9">
    <location>
        <begin position="225"/>
        <end position="335"/>
    </location>
</feature>
<dbReference type="PROSITE" id="PS50821">
    <property type="entry name" value="PAZ"/>
    <property type="match status" value="1"/>
</dbReference>
<dbReference type="GO" id="GO:0005737">
    <property type="term" value="C:cytoplasm"/>
    <property type="evidence" value="ECO:0007669"/>
    <property type="project" value="UniProtKB-SubCell"/>
</dbReference>
<dbReference type="Proteomes" id="UP000285301">
    <property type="component" value="Unassembled WGS sequence"/>
</dbReference>
<dbReference type="InterPro" id="IPR036085">
    <property type="entry name" value="PAZ_dom_sf"/>
</dbReference>
<feature type="non-terminal residue" evidence="11">
    <location>
        <position position="811"/>
    </location>
</feature>
<evidence type="ECO:0000256" key="5">
    <source>
        <dbReference type="ARBA" id="ARBA00022884"/>
    </source>
</evidence>
<reference evidence="11 12" key="1">
    <citation type="journal article" date="2018" name="Gigascience">
        <title>Genomes of trombidid mites reveal novel predicted allergens and laterally-transferred genes associated with secondary metabolism.</title>
        <authorList>
            <person name="Dong X."/>
            <person name="Chaisiri K."/>
            <person name="Xia D."/>
            <person name="Armstrong S.D."/>
            <person name="Fang Y."/>
            <person name="Donnelly M.J."/>
            <person name="Kadowaki T."/>
            <person name="McGarry J.W."/>
            <person name="Darby A.C."/>
            <person name="Makepeace B.L."/>
        </authorList>
    </citation>
    <scope>NUCLEOTIDE SEQUENCE [LARGE SCALE GENOMIC DNA]</scope>
    <source>
        <strain evidence="11">UoL-WK</strain>
    </source>
</reference>
<keyword evidence="6" id="KW-0943">RNA-mediated gene silencing</keyword>
<dbReference type="FunFam" id="2.170.260.10:FF:000003">
    <property type="entry name" value="Piwi-like RNA-mediated gene silencing 2"/>
    <property type="match status" value="1"/>
</dbReference>
<evidence type="ECO:0000256" key="6">
    <source>
        <dbReference type="ARBA" id="ARBA00023158"/>
    </source>
</evidence>
<dbReference type="OrthoDB" id="445936at2759"/>
<dbReference type="STRING" id="1965070.A0A3S3NZW7"/>
<keyword evidence="5" id="KW-0694">RNA-binding</keyword>
<dbReference type="Pfam" id="PF02171">
    <property type="entry name" value="Piwi"/>
    <property type="match status" value="1"/>
</dbReference>
<proteinExistence type="inferred from homology"/>
<dbReference type="GO" id="GO:0140965">
    <property type="term" value="P:secondary piRNA processing"/>
    <property type="evidence" value="ECO:0007669"/>
    <property type="project" value="UniProtKB-ARBA"/>
</dbReference>
<evidence type="ECO:0000313" key="12">
    <source>
        <dbReference type="Proteomes" id="UP000285301"/>
    </source>
</evidence>
<dbReference type="SMART" id="SM00950">
    <property type="entry name" value="Piwi"/>
    <property type="match status" value="1"/>
</dbReference>
<dbReference type="Gene3D" id="2.170.260.10">
    <property type="entry name" value="paz domain"/>
    <property type="match status" value="1"/>
</dbReference>
<keyword evidence="3" id="KW-0963">Cytoplasm</keyword>
<dbReference type="SUPFAM" id="SSF53098">
    <property type="entry name" value="Ribonuclease H-like"/>
    <property type="match status" value="1"/>
</dbReference>
<dbReference type="CDD" id="cd02845">
    <property type="entry name" value="PAZ_piwi_like"/>
    <property type="match status" value="1"/>
</dbReference>
<organism evidence="11 12">
    <name type="scientific">Dinothrombium tinctorium</name>
    <dbReference type="NCBI Taxonomy" id="1965070"/>
    <lineage>
        <taxon>Eukaryota</taxon>
        <taxon>Metazoa</taxon>
        <taxon>Ecdysozoa</taxon>
        <taxon>Arthropoda</taxon>
        <taxon>Chelicerata</taxon>
        <taxon>Arachnida</taxon>
        <taxon>Acari</taxon>
        <taxon>Acariformes</taxon>
        <taxon>Trombidiformes</taxon>
        <taxon>Prostigmata</taxon>
        <taxon>Anystina</taxon>
        <taxon>Parasitengona</taxon>
        <taxon>Trombidioidea</taxon>
        <taxon>Trombidiidae</taxon>
        <taxon>Dinothrombium</taxon>
    </lineage>
</organism>